<dbReference type="PRINTS" id="PR01490">
    <property type="entry name" value="RTXTOXIND"/>
</dbReference>
<evidence type="ECO:0000256" key="1">
    <source>
        <dbReference type="ARBA" id="ARBA00004377"/>
    </source>
</evidence>
<comment type="caution">
    <text evidence="13">The sequence shown here is derived from an EMBL/GenBank/DDBJ whole genome shotgun (WGS) entry which is preliminary data.</text>
</comment>
<evidence type="ECO:0000259" key="11">
    <source>
        <dbReference type="Pfam" id="PF25994"/>
    </source>
</evidence>
<evidence type="ECO:0000256" key="9">
    <source>
        <dbReference type="RuleBase" id="RU365093"/>
    </source>
</evidence>
<dbReference type="PANTHER" id="PTHR30386:SF26">
    <property type="entry name" value="TRANSPORT PROTEIN COMB"/>
    <property type="match status" value="1"/>
</dbReference>
<accession>A0A850H8Q5</accession>
<dbReference type="InterPro" id="IPR050739">
    <property type="entry name" value="MFP"/>
</dbReference>
<dbReference type="Pfam" id="PF25994">
    <property type="entry name" value="HH_AprE"/>
    <property type="match status" value="1"/>
</dbReference>
<dbReference type="InterPro" id="IPR010129">
    <property type="entry name" value="T1SS_HlyD"/>
</dbReference>
<dbReference type="PANTHER" id="PTHR30386">
    <property type="entry name" value="MEMBRANE FUSION SUBUNIT OF EMRAB-TOLC MULTIDRUG EFFLUX PUMP"/>
    <property type="match status" value="1"/>
</dbReference>
<protein>
    <recommendedName>
        <fullName evidence="9">Membrane fusion protein (MFP) family protein</fullName>
    </recommendedName>
</protein>
<evidence type="ECO:0000256" key="8">
    <source>
        <dbReference type="ARBA" id="ARBA00023136"/>
    </source>
</evidence>
<comment type="similarity">
    <text evidence="2 9">Belongs to the membrane fusion protein (MFP) (TC 8.A.1) family.</text>
</comment>
<evidence type="ECO:0000256" key="4">
    <source>
        <dbReference type="ARBA" id="ARBA00022475"/>
    </source>
</evidence>
<dbReference type="NCBIfam" id="TIGR01843">
    <property type="entry name" value="type_I_hlyD"/>
    <property type="match status" value="1"/>
</dbReference>
<dbReference type="Gene3D" id="1.20.1600.10">
    <property type="entry name" value="Outer membrane efflux proteins (OEP)"/>
    <property type="match status" value="1"/>
</dbReference>
<dbReference type="GO" id="GO:0015562">
    <property type="term" value="F:efflux transmembrane transporter activity"/>
    <property type="evidence" value="ECO:0007669"/>
    <property type="project" value="InterPro"/>
</dbReference>
<dbReference type="Proteomes" id="UP000546031">
    <property type="component" value="Unassembled WGS sequence"/>
</dbReference>
<dbReference type="Gene3D" id="2.40.50.100">
    <property type="match status" value="1"/>
</dbReference>
<gene>
    <name evidence="13" type="ORF">HUO12_04570</name>
</gene>
<keyword evidence="8" id="KW-0472">Membrane</keyword>
<keyword evidence="6" id="KW-0812">Transmembrane</keyword>
<dbReference type="InterPro" id="IPR058982">
    <property type="entry name" value="Beta-barrel_AprE"/>
</dbReference>
<keyword evidence="4 9" id="KW-1003">Cell membrane</keyword>
<feature type="coiled-coil region" evidence="10">
    <location>
        <begin position="84"/>
        <end position="116"/>
    </location>
</feature>
<dbReference type="InterPro" id="IPR058781">
    <property type="entry name" value="HH_AprE-like"/>
</dbReference>
<dbReference type="RefSeq" id="WP_176272476.1">
    <property type="nucleotide sequence ID" value="NZ_JABWTA010000001.1"/>
</dbReference>
<evidence type="ECO:0000256" key="5">
    <source>
        <dbReference type="ARBA" id="ARBA00022519"/>
    </source>
</evidence>
<evidence type="ECO:0000313" key="13">
    <source>
        <dbReference type="EMBL" id="NVE94169.1"/>
    </source>
</evidence>
<dbReference type="InterPro" id="IPR006144">
    <property type="entry name" value="Secretion_HlyD_CS"/>
</dbReference>
<dbReference type="Gene3D" id="2.40.30.170">
    <property type="match status" value="1"/>
</dbReference>
<feature type="domain" description="AprE-like long alpha-helical hairpin" evidence="11">
    <location>
        <begin position="92"/>
        <end position="269"/>
    </location>
</feature>
<keyword evidence="3 9" id="KW-0813">Transport</keyword>
<reference evidence="13 14" key="1">
    <citation type="submission" date="2020-06" db="EMBL/GenBank/DDBJ databases">
        <title>Altererythrobacter lutimaris sp. nov., a marine bacterium isolated from a tidal flat.</title>
        <authorList>
            <person name="Kim D."/>
            <person name="Yoo Y."/>
            <person name="Kim J.-J."/>
        </authorList>
    </citation>
    <scope>NUCLEOTIDE SEQUENCE [LARGE SCALE GENOMIC DNA]</scope>
    <source>
        <strain evidence="13 14">JGD-16</strain>
    </source>
</reference>
<evidence type="ECO:0000256" key="2">
    <source>
        <dbReference type="ARBA" id="ARBA00009477"/>
    </source>
</evidence>
<keyword evidence="7" id="KW-1133">Transmembrane helix</keyword>
<proteinExistence type="inferred from homology"/>
<organism evidence="13 14">
    <name type="scientific">Altererythrobacter lutimaris</name>
    <dbReference type="NCBI Taxonomy" id="2743979"/>
    <lineage>
        <taxon>Bacteria</taxon>
        <taxon>Pseudomonadati</taxon>
        <taxon>Pseudomonadota</taxon>
        <taxon>Alphaproteobacteria</taxon>
        <taxon>Sphingomonadales</taxon>
        <taxon>Erythrobacteraceae</taxon>
        <taxon>Altererythrobacter</taxon>
    </lineage>
</organism>
<evidence type="ECO:0000256" key="6">
    <source>
        <dbReference type="ARBA" id="ARBA00022692"/>
    </source>
</evidence>
<dbReference type="PROSITE" id="PS00543">
    <property type="entry name" value="HLYD_FAMILY"/>
    <property type="match status" value="1"/>
</dbReference>
<name>A0A850H8Q5_9SPHN</name>
<keyword evidence="5 9" id="KW-0997">Cell inner membrane</keyword>
<evidence type="ECO:0000259" key="12">
    <source>
        <dbReference type="Pfam" id="PF26002"/>
    </source>
</evidence>
<dbReference type="EMBL" id="JABWTA010000001">
    <property type="protein sequence ID" value="NVE94169.1"/>
    <property type="molecule type" value="Genomic_DNA"/>
</dbReference>
<evidence type="ECO:0000256" key="7">
    <source>
        <dbReference type="ARBA" id="ARBA00022989"/>
    </source>
</evidence>
<dbReference type="Pfam" id="PF26002">
    <property type="entry name" value="Beta-barrel_AprE"/>
    <property type="match status" value="1"/>
</dbReference>
<sequence length="425" mass="46562">MSRIRQWFETFSDWDANRKLIAICGATLFVLIAWASVAQTEEVTRGIGKVIPSSKEQLVQSAEPAVIEEILVRAGQSVKQGQLLVRLDDEIADSELARLQTENERLSARANRLEGEASGSELGCVEGTLCADERRLQEVRLATARSQQASLASAVEQRRRDLAEAQSTVSTLQNSVRLAQDQVNMLEPLARQGIVPRTELLTAQRDLVDTQGRLSAARQSVGRSQAAVRQAQADLNAARSEFQQQALNERSEINQQIAVNEETIRGAEARRNRNELRAPADGIVNNIQVTTVGGFVNAGEQIMAVVPVGDKLLVEARVAPKDIAFIKVGDEANVKVTAYDFATYGGLSGRVQNVSADSIYDEAERETYYTVLIETDRAFLTRGGQDLPIVPGMICDVEIITGSKTVLSYLLKPVTRALNEAMTER</sequence>
<keyword evidence="14" id="KW-1185">Reference proteome</keyword>
<evidence type="ECO:0000313" key="14">
    <source>
        <dbReference type="Proteomes" id="UP000546031"/>
    </source>
</evidence>
<evidence type="ECO:0000256" key="3">
    <source>
        <dbReference type="ARBA" id="ARBA00022448"/>
    </source>
</evidence>
<feature type="domain" description="AprE-like beta-barrel" evidence="12">
    <location>
        <begin position="312"/>
        <end position="402"/>
    </location>
</feature>
<dbReference type="SUPFAM" id="SSF111369">
    <property type="entry name" value="HlyD-like secretion proteins"/>
    <property type="match status" value="1"/>
</dbReference>
<dbReference type="GO" id="GO:0009306">
    <property type="term" value="P:protein secretion"/>
    <property type="evidence" value="ECO:0007669"/>
    <property type="project" value="InterPro"/>
</dbReference>
<dbReference type="GO" id="GO:0005886">
    <property type="term" value="C:plasma membrane"/>
    <property type="evidence" value="ECO:0007669"/>
    <property type="project" value="UniProtKB-SubCell"/>
</dbReference>
<comment type="subcellular location">
    <subcellularLocation>
        <location evidence="1 9">Cell inner membrane</location>
        <topology evidence="1 9">Single-pass membrane protein</topology>
    </subcellularLocation>
</comment>
<evidence type="ECO:0000256" key="10">
    <source>
        <dbReference type="SAM" id="Coils"/>
    </source>
</evidence>
<dbReference type="AlphaFoldDB" id="A0A850H8Q5"/>
<keyword evidence="10" id="KW-0175">Coiled coil</keyword>